<sequence length="380" mass="43315">MTSKDTYIWIKLGVQRSVQTIKNLFNEEGDLSYLLEEFNSIQKEEDGTDFKKEAKKHFGDIINRFQLNEDESSKFVDFAIASCQFINYKGKKLDSNVSVPLGRAINNFIRRLHANARNVCNNDIVFEEKIANIINFHIMNRFGVEVLSLENDTSAQEERGKEGSTHKPNPTYFKTIDKKYAGHFRSQDRNLSSLGQTKLMYFDKKDSGIVQLPVWELRPSVESMFESFMRYTYFNTYASLVGALSTAQQKYSIGGSYVRPDVVLHFPHVSVPIELKIIKVGNFWDLDTEEHKAIVTQILLSMLAMNSNTGFISNLVKFVRVTVTDTADSDKLSGFHINFDISEGDTNTIGKLHLSLEETMPQQLSEELKAKLESELIIGN</sequence>
<keyword evidence="2" id="KW-1185">Reference proteome</keyword>
<proteinExistence type="predicted"/>
<dbReference type="EMBL" id="JAIHNG010000014">
    <property type="protein sequence ID" value="KAI5968340.1"/>
    <property type="molecule type" value="Genomic_DNA"/>
</dbReference>
<accession>A0AAD5BK38</accession>
<evidence type="ECO:0000313" key="1">
    <source>
        <dbReference type="EMBL" id="KAI5968340.1"/>
    </source>
</evidence>
<reference evidence="1 2" key="1">
    <citation type="journal article" date="2022" name="DNA Res.">
        <title>Genome analysis of five recently described species of the CUG-Ser clade uncovers Candida theae as a new hybrid lineage with pathogenic potential in the Candida parapsilosis species complex.</title>
        <authorList>
            <person name="Mixao V."/>
            <person name="Del Olmo V."/>
            <person name="Hegedusova E."/>
            <person name="Saus E."/>
            <person name="Pryszcz L."/>
            <person name="Cillingova A."/>
            <person name="Nosek J."/>
            <person name="Gabaldon T."/>
        </authorList>
    </citation>
    <scope>NUCLEOTIDE SEQUENCE [LARGE SCALE GENOMIC DNA]</scope>
    <source>
        <strain evidence="1 2">CBS 12239</strain>
    </source>
</reference>
<dbReference type="Proteomes" id="UP001204833">
    <property type="component" value="Unassembled WGS sequence"/>
</dbReference>
<dbReference type="AlphaFoldDB" id="A0AAD5BK38"/>
<protein>
    <submittedName>
        <fullName evidence="1">Uncharacterized protein</fullName>
    </submittedName>
</protein>
<organism evidence="1 2">
    <name type="scientific">Candida theae</name>
    <dbReference type="NCBI Taxonomy" id="1198502"/>
    <lineage>
        <taxon>Eukaryota</taxon>
        <taxon>Fungi</taxon>
        <taxon>Dikarya</taxon>
        <taxon>Ascomycota</taxon>
        <taxon>Saccharomycotina</taxon>
        <taxon>Pichiomycetes</taxon>
        <taxon>Debaryomycetaceae</taxon>
        <taxon>Candida/Lodderomyces clade</taxon>
        <taxon>Candida</taxon>
    </lineage>
</organism>
<dbReference type="GeneID" id="76148259"/>
<name>A0AAD5BK38_9ASCO</name>
<dbReference type="RefSeq" id="XP_051611262.1">
    <property type="nucleotide sequence ID" value="XM_051751251.1"/>
</dbReference>
<evidence type="ECO:0000313" key="2">
    <source>
        <dbReference type="Proteomes" id="UP001204833"/>
    </source>
</evidence>
<comment type="caution">
    <text evidence="1">The sequence shown here is derived from an EMBL/GenBank/DDBJ whole genome shotgun (WGS) entry which is preliminary data.</text>
</comment>
<gene>
    <name evidence="1" type="ORF">KGF57_000199</name>
</gene>